<protein>
    <recommendedName>
        <fullName evidence="4">Calponin-homology (CH) domain-containing protein</fullName>
    </recommendedName>
</protein>
<evidence type="ECO:0000256" key="2">
    <source>
        <dbReference type="ARBA" id="ARBA00023054"/>
    </source>
</evidence>
<dbReference type="Ensembl" id="ENSVURT00010008646.1">
    <property type="protein sequence ID" value="ENSVURP00010007636.1"/>
    <property type="gene ID" value="ENSVURG00010005885.1"/>
</dbReference>
<reference evidence="5" key="2">
    <citation type="submission" date="2025-08" db="UniProtKB">
        <authorList>
            <consortium name="Ensembl"/>
        </authorList>
    </citation>
    <scope>IDENTIFICATION</scope>
</reference>
<reference evidence="5" key="3">
    <citation type="submission" date="2025-09" db="UniProtKB">
        <authorList>
            <consortium name="Ensembl"/>
        </authorList>
    </citation>
    <scope>IDENTIFICATION</scope>
</reference>
<dbReference type="PANTHER" id="PTHR23167:SF45">
    <property type="entry name" value="SMOOTHELIN-LIKE PROTEIN 1"/>
    <property type="match status" value="1"/>
</dbReference>
<evidence type="ECO:0000313" key="6">
    <source>
        <dbReference type="Proteomes" id="UP000314987"/>
    </source>
</evidence>
<dbReference type="SUPFAM" id="SSF47576">
    <property type="entry name" value="Calponin-homology domain, CH-domain"/>
    <property type="match status" value="1"/>
</dbReference>
<sequence>LDFFLSVVTPPPVMCPRVPQASLPQRRRLRSRPRAQNRKAIMDKFGGAATGPAPLFRNAKAAGAAVGSVRNMLLEWCRAMTRKYEHVDIQNFSSSWSSGMAFCALIHKFFPDAFDYTTLDPKKRRENFTLAFSTAENLADCAQLLDVDDMVRLSVPDSKCVYTYIQELYRSLVQKGLVKTKKK</sequence>
<dbReference type="FunFam" id="1.10.418.10:FF:000009">
    <property type="entry name" value="smoothelin isoform X2"/>
    <property type="match status" value="1"/>
</dbReference>
<dbReference type="STRING" id="29139.ENSVURP00010007636"/>
<dbReference type="AlphaFoldDB" id="A0A4X2KC22"/>
<evidence type="ECO:0000259" key="4">
    <source>
        <dbReference type="PROSITE" id="PS50021"/>
    </source>
</evidence>
<dbReference type="InterPro" id="IPR050540">
    <property type="entry name" value="F-actin_Monoox_Mical"/>
</dbReference>
<proteinExistence type="inferred from homology"/>
<comment type="similarity">
    <text evidence="3">Belongs to the smoothelin family.</text>
</comment>
<evidence type="ECO:0000313" key="5">
    <source>
        <dbReference type="Ensembl" id="ENSVURP00010007636.1"/>
    </source>
</evidence>
<organism evidence="5 6">
    <name type="scientific">Vombatus ursinus</name>
    <name type="common">Common wombat</name>
    <dbReference type="NCBI Taxonomy" id="29139"/>
    <lineage>
        <taxon>Eukaryota</taxon>
        <taxon>Metazoa</taxon>
        <taxon>Chordata</taxon>
        <taxon>Craniata</taxon>
        <taxon>Vertebrata</taxon>
        <taxon>Euteleostomi</taxon>
        <taxon>Mammalia</taxon>
        <taxon>Metatheria</taxon>
        <taxon>Diprotodontia</taxon>
        <taxon>Vombatidae</taxon>
        <taxon>Vombatus</taxon>
    </lineage>
</organism>
<name>A0A4X2KC22_VOMUR</name>
<dbReference type="Gene3D" id="1.10.418.10">
    <property type="entry name" value="Calponin-like domain"/>
    <property type="match status" value="1"/>
</dbReference>
<dbReference type="PANTHER" id="PTHR23167">
    <property type="entry name" value="CALPONIN HOMOLOGY DOMAIN-CONTAINING PROTEIN DDB_G0272472-RELATED"/>
    <property type="match status" value="1"/>
</dbReference>
<evidence type="ECO:0000256" key="3">
    <source>
        <dbReference type="ARBA" id="ARBA00061655"/>
    </source>
</evidence>
<accession>A0A4X2KC22</accession>
<dbReference type="PROSITE" id="PS50021">
    <property type="entry name" value="CH"/>
    <property type="match status" value="1"/>
</dbReference>
<dbReference type="SMART" id="SM00033">
    <property type="entry name" value="CH"/>
    <property type="match status" value="1"/>
</dbReference>
<dbReference type="OMA" id="CACRGAP"/>
<keyword evidence="1" id="KW-0597">Phosphoprotein</keyword>
<dbReference type="GeneTree" id="ENSGT00940000162276"/>
<dbReference type="Proteomes" id="UP000314987">
    <property type="component" value="Unassembled WGS sequence"/>
</dbReference>
<feature type="domain" description="Calponin-homology (CH)" evidence="4">
    <location>
        <begin position="67"/>
        <end position="173"/>
    </location>
</feature>
<dbReference type="Pfam" id="PF00307">
    <property type="entry name" value="CH"/>
    <property type="match status" value="1"/>
</dbReference>
<reference evidence="6" key="1">
    <citation type="submission" date="2018-12" db="EMBL/GenBank/DDBJ databases">
        <authorList>
            <person name="Yazar S."/>
        </authorList>
    </citation>
    <scope>NUCLEOTIDE SEQUENCE [LARGE SCALE GENOMIC DNA]</scope>
</reference>
<keyword evidence="2" id="KW-0175">Coiled coil</keyword>
<dbReference type="InterPro" id="IPR001715">
    <property type="entry name" value="CH_dom"/>
</dbReference>
<evidence type="ECO:0000256" key="1">
    <source>
        <dbReference type="ARBA" id="ARBA00022553"/>
    </source>
</evidence>
<keyword evidence="6" id="KW-1185">Reference proteome</keyword>
<dbReference type="InterPro" id="IPR036872">
    <property type="entry name" value="CH_dom_sf"/>
</dbReference>